<keyword evidence="2 4" id="KW-0472">Membrane</keyword>
<gene>
    <name evidence="5" type="ordered locus">Tmar_0066</name>
</gene>
<dbReference type="STRING" id="644966.Tmar_0066"/>
<protein>
    <submittedName>
        <fullName evidence="5">GerA spore germination protein</fullName>
    </submittedName>
</protein>
<evidence type="ECO:0000256" key="4">
    <source>
        <dbReference type="SAM" id="Phobius"/>
    </source>
</evidence>
<dbReference type="HOGENOM" id="CLU_021639_4_0_9"/>
<keyword evidence="4" id="KW-0812">Transmembrane</keyword>
<name>E6SKK4_THEM7</name>
<dbReference type="GO" id="GO:0009847">
    <property type="term" value="P:spore germination"/>
    <property type="evidence" value="ECO:0007669"/>
    <property type="project" value="InterPro"/>
</dbReference>
<dbReference type="GO" id="GO:0016020">
    <property type="term" value="C:membrane"/>
    <property type="evidence" value="ECO:0007669"/>
    <property type="project" value="InterPro"/>
</dbReference>
<evidence type="ECO:0000313" key="5">
    <source>
        <dbReference type="EMBL" id="ADU50191.1"/>
    </source>
</evidence>
<dbReference type="PANTHER" id="PTHR22550:SF5">
    <property type="entry name" value="LEUCINE ZIPPER PROTEIN 4"/>
    <property type="match status" value="1"/>
</dbReference>
<organism evidence="5 6">
    <name type="scientific">Thermaerobacter marianensis (strain ATCC 700841 / DSM 12885 / JCM 10246 / 7p75a)</name>
    <dbReference type="NCBI Taxonomy" id="644966"/>
    <lineage>
        <taxon>Bacteria</taxon>
        <taxon>Bacillati</taxon>
        <taxon>Bacillota</taxon>
        <taxon>Clostridia</taxon>
        <taxon>Eubacteriales</taxon>
        <taxon>Clostridiales Family XVII. Incertae Sedis</taxon>
        <taxon>Thermaerobacter</taxon>
    </lineage>
</organism>
<reference evidence="5 6" key="1">
    <citation type="journal article" date="2010" name="Stand. Genomic Sci.">
        <title>Complete genome sequence of Thermaerobacter marianensis type strain (7p75a).</title>
        <authorList>
            <person name="Han C."/>
            <person name="Gu W."/>
            <person name="Zhang X."/>
            <person name="Lapidus A."/>
            <person name="Nolan M."/>
            <person name="Copeland A."/>
            <person name="Lucas S."/>
            <person name="Del Rio T.G."/>
            <person name="Tice H."/>
            <person name="Cheng J.F."/>
            <person name="Tapia R."/>
            <person name="Goodwin L."/>
            <person name="Pitluck S."/>
            <person name="Pagani I."/>
            <person name="Ivanova N."/>
            <person name="Mavromatis K."/>
            <person name="Mikhailova N."/>
            <person name="Pati A."/>
            <person name="Chen A."/>
            <person name="Palaniappan K."/>
            <person name="Land M."/>
            <person name="Hauser L."/>
            <person name="Chang Y.J."/>
            <person name="Jeffries C.D."/>
            <person name="Schneider S."/>
            <person name="Rohde M."/>
            <person name="Goker M."/>
            <person name="Pukall R."/>
            <person name="Woyke T."/>
            <person name="Bristow J."/>
            <person name="Eisen J.A."/>
            <person name="Markowitz V."/>
            <person name="Hugenholtz P."/>
            <person name="Kyrpides N.C."/>
            <person name="Klenk H.P."/>
            <person name="Detter J.C."/>
        </authorList>
    </citation>
    <scope>NUCLEOTIDE SEQUENCE [LARGE SCALE GENOMIC DNA]</scope>
    <source>
        <strain evidence="6">ATCC 700841 / DSM 12885 / JCM 10246 / 7p75a</strain>
    </source>
</reference>
<evidence type="ECO:0000313" key="6">
    <source>
        <dbReference type="Proteomes" id="UP000008915"/>
    </source>
</evidence>
<evidence type="ECO:0000256" key="3">
    <source>
        <dbReference type="SAM" id="MobiDB-lite"/>
    </source>
</evidence>
<dbReference type="InterPro" id="IPR004995">
    <property type="entry name" value="Spore_Ger"/>
</dbReference>
<dbReference type="EMBL" id="CP002344">
    <property type="protein sequence ID" value="ADU50191.1"/>
    <property type="molecule type" value="Genomic_DNA"/>
</dbReference>
<feature type="region of interest" description="Disordered" evidence="3">
    <location>
        <begin position="595"/>
        <end position="614"/>
    </location>
</feature>
<reference evidence="6" key="2">
    <citation type="journal article" date="2010" name="Stand. Genomic Sci.">
        <title>Complete genome sequence of Thermaerobacter marianensis type strain (7p75aT).</title>
        <authorList>
            <person name="Han C."/>
            <person name="Gu W."/>
            <person name="Zhang X."/>
            <person name="Lapidus A."/>
            <person name="Nolan M."/>
            <person name="Copeland A."/>
            <person name="Lucas S."/>
            <person name="Glavina Del Rio T."/>
            <person name="Tice H."/>
            <person name="Cheng J."/>
            <person name="Tapia R."/>
            <person name="Goodwin L."/>
            <person name="Pitluck S."/>
            <person name="Pagani I."/>
            <person name="Ivanova N."/>
            <person name="Mavromatis K."/>
            <person name="Mikhailova N."/>
            <person name="Pati A."/>
            <person name="Chen A."/>
            <person name="Palaniappan K."/>
            <person name="Land M."/>
            <person name="Hauser L."/>
            <person name="Chang Y."/>
            <person name="Jeffries C."/>
            <person name="Schneider S."/>
            <person name="Rohde M."/>
            <person name="Goker M."/>
            <person name="Pukall R."/>
            <person name="Woyke T."/>
            <person name="Bristow J."/>
            <person name="Eisen J."/>
            <person name="Markowitz V."/>
            <person name="Hugenholtz P."/>
            <person name="Kyrpides N."/>
            <person name="Klenk H."/>
            <person name="Detter J."/>
        </authorList>
    </citation>
    <scope>NUCLEOTIDE SEQUENCE [LARGE SCALE GENOMIC DNA]</scope>
    <source>
        <strain evidence="6">ATCC 700841 / DSM 12885 / JCM 10246 / 7p75a</strain>
    </source>
</reference>
<dbReference type="eggNOG" id="COG0697">
    <property type="taxonomic scope" value="Bacteria"/>
</dbReference>
<dbReference type="AlphaFoldDB" id="E6SKK4"/>
<accession>E6SKK4</accession>
<dbReference type="InterPro" id="IPR050768">
    <property type="entry name" value="UPF0353/GerABKA_families"/>
</dbReference>
<dbReference type="KEGG" id="tmr:Tmar_0066"/>
<evidence type="ECO:0000256" key="1">
    <source>
        <dbReference type="ARBA" id="ARBA00005278"/>
    </source>
</evidence>
<proteinExistence type="inferred from homology"/>
<feature type="transmembrane region" description="Helical" evidence="4">
    <location>
        <begin position="527"/>
        <end position="548"/>
    </location>
</feature>
<comment type="similarity">
    <text evidence="1">Belongs to the GerABKA family.</text>
</comment>
<sequence length="614" mass="68368">MRDRTPCHAKRGGQARRVGARPTIPGKFAARERALARRDRRCPPGGFCQGRAGRGEVTPAVSMFYRPGPWYRKQGTEDDTPWRNLEGSLRHLETSLLDLRSTLDRTLLLDRRNLSGRLQEDIQLFQHALERVDDFVVRRLFLRNGTGVALMFIEGLVDTRAVQEFIVAPLLRVRAARLPRGRRLQRVLAQRILPTTGNVATRSIDGLLKGLLSGSVVVLIDGCTEALHIDVRKLPERSVEEPTVEAVIRGPRDGFTEDLRTNISLIRRRLADIRFKVEELRVGRVTHTLVAVCYLQGIVNPHLVTEVKSRINRITADAILESGYIEEWIEDCPSSLFPQILHTERPDVVAGALLEGRVAVITDGTPFALVVPVSLWTLLQTPEDYNERFIATTALRWLRYLFALVALLLPSLYVAITTYHPEMLPTPLLMTVAASREGIPFPAMVEALLVEIIFEALREAGVRLPRTIGQAVSIVGAIVIGEAAVMAGIISAPMVIIVATTGIANFTVARFNLAFTIRLLRFPLRVLAGMFGLYGIILGLLAILIHLAGLRSFGYPYLSPVAPLNAPDLRDVVIRAPRWALTRRPTQLPRRNWRRARPGLQPHAGRWPGLGGAR</sequence>
<keyword evidence="6" id="KW-1185">Reference proteome</keyword>
<feature type="transmembrane region" description="Helical" evidence="4">
    <location>
        <begin position="397"/>
        <end position="419"/>
    </location>
</feature>
<keyword evidence="4" id="KW-1133">Transmembrane helix</keyword>
<dbReference type="Proteomes" id="UP000008915">
    <property type="component" value="Chromosome"/>
</dbReference>
<dbReference type="Pfam" id="PF03323">
    <property type="entry name" value="GerA"/>
    <property type="match status" value="1"/>
</dbReference>
<evidence type="ECO:0000256" key="2">
    <source>
        <dbReference type="ARBA" id="ARBA00023136"/>
    </source>
</evidence>
<dbReference type="PANTHER" id="PTHR22550">
    <property type="entry name" value="SPORE GERMINATION PROTEIN"/>
    <property type="match status" value="1"/>
</dbReference>